<dbReference type="GO" id="GO:0016042">
    <property type="term" value="P:lipid catabolic process"/>
    <property type="evidence" value="ECO:0007669"/>
    <property type="project" value="UniProtKB-KW"/>
</dbReference>
<gene>
    <name evidence="4" type="ORF">ARMGADRAFT_971215</name>
</gene>
<dbReference type="GO" id="GO:0016020">
    <property type="term" value="C:membrane"/>
    <property type="evidence" value="ECO:0007669"/>
    <property type="project" value="TreeGrafter"/>
</dbReference>
<dbReference type="AlphaFoldDB" id="A0A2H3DH88"/>
<dbReference type="OrthoDB" id="1658288at2759"/>
<dbReference type="GO" id="GO:0019369">
    <property type="term" value="P:arachidonate metabolic process"/>
    <property type="evidence" value="ECO:0007669"/>
    <property type="project" value="TreeGrafter"/>
</dbReference>
<dbReference type="Proteomes" id="UP000217790">
    <property type="component" value="Unassembled WGS sequence"/>
</dbReference>
<keyword evidence="2" id="KW-0443">Lipid metabolism</keyword>
<name>A0A2H3DH88_ARMGA</name>
<evidence type="ECO:0000313" key="4">
    <source>
        <dbReference type="EMBL" id="PBK88447.1"/>
    </source>
</evidence>
<dbReference type="InterPro" id="IPR011990">
    <property type="entry name" value="TPR-like_helical_dom_sf"/>
</dbReference>
<dbReference type="Gene3D" id="3.40.1090.10">
    <property type="entry name" value="Cytosolic phospholipase A2 catalytic domain"/>
    <property type="match status" value="1"/>
</dbReference>
<dbReference type="PANTHER" id="PTHR24185:SF1">
    <property type="entry name" value="CALCIUM-INDEPENDENT PHOSPHOLIPASE A2-GAMMA"/>
    <property type="match status" value="1"/>
</dbReference>
<evidence type="ECO:0000313" key="5">
    <source>
        <dbReference type="Proteomes" id="UP000217790"/>
    </source>
</evidence>
<dbReference type="STRING" id="47427.A0A2H3DH88"/>
<dbReference type="InterPro" id="IPR016035">
    <property type="entry name" value="Acyl_Trfase/lysoPLipase"/>
</dbReference>
<dbReference type="InterPro" id="IPR002182">
    <property type="entry name" value="NB-ARC"/>
</dbReference>
<dbReference type="InParanoid" id="A0A2H3DH88"/>
<dbReference type="Pfam" id="PF13424">
    <property type="entry name" value="TPR_12"/>
    <property type="match status" value="1"/>
</dbReference>
<accession>A0A2H3DH88</accession>
<keyword evidence="5" id="KW-1185">Reference proteome</keyword>
<reference evidence="5" key="1">
    <citation type="journal article" date="2017" name="Nat. Ecol. Evol.">
        <title>Genome expansion and lineage-specific genetic innovations in the forest pathogenic fungi Armillaria.</title>
        <authorList>
            <person name="Sipos G."/>
            <person name="Prasanna A.N."/>
            <person name="Walter M.C."/>
            <person name="O'Connor E."/>
            <person name="Balint B."/>
            <person name="Krizsan K."/>
            <person name="Kiss B."/>
            <person name="Hess J."/>
            <person name="Varga T."/>
            <person name="Slot J."/>
            <person name="Riley R."/>
            <person name="Boka B."/>
            <person name="Rigling D."/>
            <person name="Barry K."/>
            <person name="Lee J."/>
            <person name="Mihaltcheva S."/>
            <person name="LaButti K."/>
            <person name="Lipzen A."/>
            <person name="Waldron R."/>
            <person name="Moloney N.M."/>
            <person name="Sperisen C."/>
            <person name="Kredics L."/>
            <person name="Vagvoelgyi C."/>
            <person name="Patrignani A."/>
            <person name="Fitzpatrick D."/>
            <person name="Nagy I."/>
            <person name="Doyle S."/>
            <person name="Anderson J.B."/>
            <person name="Grigoriev I.V."/>
            <person name="Gueldener U."/>
            <person name="Muensterkoetter M."/>
            <person name="Nagy L.G."/>
        </authorList>
    </citation>
    <scope>NUCLEOTIDE SEQUENCE [LARGE SCALE GENOMIC DNA]</scope>
    <source>
        <strain evidence="5">Ar21-2</strain>
    </source>
</reference>
<dbReference type="EMBL" id="KZ293673">
    <property type="protein sequence ID" value="PBK88447.1"/>
    <property type="molecule type" value="Genomic_DNA"/>
</dbReference>
<keyword evidence="2" id="KW-0442">Lipid degradation</keyword>
<feature type="non-terminal residue" evidence="4">
    <location>
        <position position="712"/>
    </location>
</feature>
<dbReference type="InterPro" id="IPR027417">
    <property type="entry name" value="P-loop_NTPase"/>
</dbReference>
<dbReference type="OMA" id="ISYQAIR"/>
<dbReference type="Gene3D" id="1.25.40.10">
    <property type="entry name" value="Tetratricopeptide repeat domain"/>
    <property type="match status" value="1"/>
</dbReference>
<dbReference type="GO" id="GO:0043531">
    <property type="term" value="F:ADP binding"/>
    <property type="evidence" value="ECO:0007669"/>
    <property type="project" value="InterPro"/>
</dbReference>
<evidence type="ECO:0000256" key="1">
    <source>
        <dbReference type="ARBA" id="ARBA00022801"/>
    </source>
</evidence>
<dbReference type="Pfam" id="PF00931">
    <property type="entry name" value="NB-ARC"/>
    <property type="match status" value="1"/>
</dbReference>
<dbReference type="PANTHER" id="PTHR24185">
    <property type="entry name" value="CALCIUM-INDEPENDENT PHOSPHOLIPASE A2-GAMMA"/>
    <property type="match status" value="1"/>
</dbReference>
<feature type="domain" description="NB-ARC" evidence="3">
    <location>
        <begin position="260"/>
        <end position="401"/>
    </location>
</feature>
<dbReference type="SUPFAM" id="SSF48452">
    <property type="entry name" value="TPR-like"/>
    <property type="match status" value="1"/>
</dbReference>
<dbReference type="SUPFAM" id="SSF52540">
    <property type="entry name" value="P-loop containing nucleoside triphosphate hydrolases"/>
    <property type="match status" value="1"/>
</dbReference>
<evidence type="ECO:0000259" key="3">
    <source>
        <dbReference type="Pfam" id="PF00931"/>
    </source>
</evidence>
<keyword evidence="1" id="KW-0378">Hydrolase</keyword>
<dbReference type="SUPFAM" id="SSF52151">
    <property type="entry name" value="FabD/lysophospholipase-like"/>
    <property type="match status" value="1"/>
</dbReference>
<proteinExistence type="predicted"/>
<sequence>MFVCAKTSVNLESPQRFRTYEGLSNQGPDCKIWEAGRATTATPKIFKAIMIVGQGGISSSYIDAGLGHNNPSKEVREEAMQLFGSDCPVGVFLSIGTGHPGPNGFQQPRGMEKILSLNLMKTVTKIATDCELVSSDFAKQYKSNAGTYFRFNVTHGTGILAVDDWQRESDILAHTNAYLRDPNTSRMIEEMIECLCSSSSLEKVHTLGSFAGHIPPVSKITMISLPPFLSSLFIGRQDYFLKLQKYFASREKPWKRRSFLLYGMGGIGKSQIALKFAHNEQKSKYFSIILWIDATSENTIIQSLKDIQAKYNHILKDPSVSSDQNTVLDWISNYYKQEWLLIYDNADHDKISLLKKYMPAGESGNILITSRNPYLDRITDNIKEAVSEMSLAEALKLFLKSSNFKNSNIEIDKHAKAIVTRLGFIPLAIDLAGSSISGDFYNIYEYLQLLDKNREVVLKKTFYTEQEQNIYESWNMSLNAIQNQAKRNDADAQYALEILELLSFFYNNNISEEIFHRAAISDDIEDDYMTNNIYSKFLLLTEDEKWDFNNFRSGIRILLASSLLKKIKKEKYFVYSLHPLVHLWCIDGLDRSKKQSLLEAAVIIMAKAIPTKWDENDYIFLQMLNPHLIYNEFDIENMFINKQFATSFRHNGDWQRAEHMQYKVLQTCKNDFQKNHPNILQAMASLASIYWSQGRQKEAEELKLQVLALRKV</sequence>
<evidence type="ECO:0000256" key="2">
    <source>
        <dbReference type="ARBA" id="ARBA00022963"/>
    </source>
</evidence>
<dbReference type="Gene3D" id="3.40.50.300">
    <property type="entry name" value="P-loop containing nucleotide triphosphate hydrolases"/>
    <property type="match status" value="1"/>
</dbReference>
<dbReference type="GO" id="GO:0047499">
    <property type="term" value="F:calcium-independent phospholipase A2 activity"/>
    <property type="evidence" value="ECO:0007669"/>
    <property type="project" value="TreeGrafter"/>
</dbReference>
<organism evidence="4 5">
    <name type="scientific">Armillaria gallica</name>
    <name type="common">Bulbous honey fungus</name>
    <name type="synonym">Armillaria bulbosa</name>
    <dbReference type="NCBI Taxonomy" id="47427"/>
    <lineage>
        <taxon>Eukaryota</taxon>
        <taxon>Fungi</taxon>
        <taxon>Dikarya</taxon>
        <taxon>Basidiomycota</taxon>
        <taxon>Agaricomycotina</taxon>
        <taxon>Agaricomycetes</taxon>
        <taxon>Agaricomycetidae</taxon>
        <taxon>Agaricales</taxon>
        <taxon>Marasmiineae</taxon>
        <taxon>Physalacriaceae</taxon>
        <taxon>Armillaria</taxon>
    </lineage>
</organism>
<protein>
    <recommendedName>
        <fullName evidence="3">NB-ARC domain-containing protein</fullName>
    </recommendedName>
</protein>